<dbReference type="UniPathway" id="UPA00834">
    <property type="reaction ID" value="UER00712"/>
</dbReference>
<feature type="transmembrane region" description="Helical" evidence="14">
    <location>
        <begin position="129"/>
        <end position="149"/>
    </location>
</feature>
<comment type="pathway">
    <text evidence="2 14">Porphyrin-containing compound metabolism; heme O biosynthesis; heme O from protoheme: step 1/1.</text>
</comment>
<dbReference type="GO" id="GO:0008495">
    <property type="term" value="F:protoheme IX farnesyltransferase activity"/>
    <property type="evidence" value="ECO:0007669"/>
    <property type="project" value="UniProtKB-UniRule"/>
</dbReference>
<evidence type="ECO:0000256" key="3">
    <source>
        <dbReference type="ARBA" id="ARBA00012292"/>
    </source>
</evidence>
<feature type="transmembrane region" description="Helical" evidence="14">
    <location>
        <begin position="60"/>
        <end position="81"/>
    </location>
</feature>
<keyword evidence="9 14" id="KW-0472">Membrane</keyword>
<comment type="subunit">
    <text evidence="14">Interacts with CtaA.</text>
</comment>
<evidence type="ECO:0000256" key="6">
    <source>
        <dbReference type="ARBA" id="ARBA00022692"/>
    </source>
</evidence>
<feature type="transmembrane region" description="Helical" evidence="14">
    <location>
        <begin position="156"/>
        <end position="175"/>
    </location>
</feature>
<keyword evidence="7 14" id="KW-1133">Transmembrane helix</keyword>
<dbReference type="AlphaFoldDB" id="A0A7W2AIT9"/>
<evidence type="ECO:0000256" key="13">
    <source>
        <dbReference type="ARBA" id="ARBA00047690"/>
    </source>
</evidence>
<name>A0A7W2AIT9_9BACL</name>
<gene>
    <name evidence="14" type="primary">ctaB</name>
    <name evidence="15" type="ORF">H1164_12010</name>
</gene>
<dbReference type="PANTHER" id="PTHR43448">
    <property type="entry name" value="PROTOHEME IX FARNESYLTRANSFERASE, MITOCHONDRIAL"/>
    <property type="match status" value="1"/>
</dbReference>
<dbReference type="InterPro" id="IPR044878">
    <property type="entry name" value="UbiA_sf"/>
</dbReference>
<protein>
    <recommendedName>
        <fullName evidence="11 14">Protoheme IX farnesyltransferase</fullName>
        <ecNumber evidence="3 14">2.5.1.141</ecNumber>
    </recommendedName>
    <alternativeName>
        <fullName evidence="12 14">Heme B farnesyltransferase</fullName>
    </alternativeName>
    <alternativeName>
        <fullName evidence="10 14">Heme O synthase</fullName>
    </alternativeName>
</protein>
<keyword evidence="16" id="KW-1185">Reference proteome</keyword>
<dbReference type="NCBIfam" id="TIGR01473">
    <property type="entry name" value="cyoE_ctaB"/>
    <property type="match status" value="1"/>
</dbReference>
<comment type="catalytic activity">
    <reaction evidence="13 14">
        <text>heme b + (2E,6E)-farnesyl diphosphate + H2O = Fe(II)-heme o + diphosphate</text>
        <dbReference type="Rhea" id="RHEA:28070"/>
        <dbReference type="ChEBI" id="CHEBI:15377"/>
        <dbReference type="ChEBI" id="CHEBI:33019"/>
        <dbReference type="ChEBI" id="CHEBI:60344"/>
        <dbReference type="ChEBI" id="CHEBI:60530"/>
        <dbReference type="ChEBI" id="CHEBI:175763"/>
        <dbReference type="EC" id="2.5.1.141"/>
    </reaction>
</comment>
<evidence type="ECO:0000256" key="7">
    <source>
        <dbReference type="ARBA" id="ARBA00022989"/>
    </source>
</evidence>
<evidence type="ECO:0000256" key="14">
    <source>
        <dbReference type="HAMAP-Rule" id="MF_00154"/>
    </source>
</evidence>
<dbReference type="GO" id="GO:0005886">
    <property type="term" value="C:plasma membrane"/>
    <property type="evidence" value="ECO:0007669"/>
    <property type="project" value="UniProtKB-SubCell"/>
</dbReference>
<evidence type="ECO:0000256" key="4">
    <source>
        <dbReference type="ARBA" id="ARBA00022475"/>
    </source>
</evidence>
<comment type="miscellaneous">
    <text evidence="14">Carbon 2 of the heme B porphyrin ring is defined according to the Fischer nomenclature.</text>
</comment>
<dbReference type="Proteomes" id="UP000530514">
    <property type="component" value="Unassembled WGS sequence"/>
</dbReference>
<keyword evidence="8 14" id="KW-0350">Heme biosynthesis</keyword>
<dbReference type="HAMAP" id="MF_00154">
    <property type="entry name" value="CyoE_CtaB"/>
    <property type="match status" value="1"/>
</dbReference>
<comment type="subcellular location">
    <subcellularLocation>
        <location evidence="1 14">Cell membrane</location>
        <topology evidence="1 14">Multi-pass membrane protein</topology>
    </subcellularLocation>
</comment>
<evidence type="ECO:0000256" key="8">
    <source>
        <dbReference type="ARBA" id="ARBA00023133"/>
    </source>
</evidence>
<dbReference type="NCBIfam" id="NF003349">
    <property type="entry name" value="PRK04375.1-2"/>
    <property type="match status" value="1"/>
</dbReference>
<dbReference type="EC" id="2.5.1.141" evidence="3 14"/>
<dbReference type="Gene3D" id="1.10.357.140">
    <property type="entry name" value="UbiA prenyltransferase"/>
    <property type="match status" value="1"/>
</dbReference>
<evidence type="ECO:0000313" key="15">
    <source>
        <dbReference type="EMBL" id="MBA4543615.1"/>
    </source>
</evidence>
<dbReference type="CDD" id="cd13957">
    <property type="entry name" value="PT_UbiA_Cox10"/>
    <property type="match status" value="1"/>
</dbReference>
<dbReference type="InterPro" id="IPR030470">
    <property type="entry name" value="UbiA_prenylTrfase_CS"/>
</dbReference>
<dbReference type="PROSITE" id="PS00943">
    <property type="entry name" value="UBIA"/>
    <property type="match status" value="1"/>
</dbReference>
<keyword evidence="4 14" id="KW-1003">Cell membrane</keyword>
<comment type="function">
    <text evidence="14">Converts heme B (protoheme IX) to heme O by substitution of the vinyl group on carbon 2 of heme B porphyrin ring with a hydroxyethyl farnesyl side group.</text>
</comment>
<evidence type="ECO:0000256" key="10">
    <source>
        <dbReference type="ARBA" id="ARBA00030253"/>
    </source>
</evidence>
<evidence type="ECO:0000256" key="2">
    <source>
        <dbReference type="ARBA" id="ARBA00004919"/>
    </source>
</evidence>
<evidence type="ECO:0000256" key="5">
    <source>
        <dbReference type="ARBA" id="ARBA00022679"/>
    </source>
</evidence>
<evidence type="ECO:0000256" key="12">
    <source>
        <dbReference type="ARBA" id="ARBA00042475"/>
    </source>
</evidence>
<dbReference type="EMBL" id="JACEIP010000018">
    <property type="protein sequence ID" value="MBA4543615.1"/>
    <property type="molecule type" value="Genomic_DNA"/>
</dbReference>
<feature type="transmembrane region" description="Helical" evidence="14">
    <location>
        <begin position="253"/>
        <end position="270"/>
    </location>
</feature>
<dbReference type="InterPro" id="IPR006369">
    <property type="entry name" value="Protohaem_IX_farnesylTrfase"/>
</dbReference>
<keyword evidence="6 14" id="KW-0812">Transmembrane</keyword>
<feature type="transmembrane region" description="Helical" evidence="14">
    <location>
        <begin position="102"/>
        <end position="123"/>
    </location>
</feature>
<feature type="transmembrane region" description="Helical" evidence="14">
    <location>
        <begin position="282"/>
        <end position="303"/>
    </location>
</feature>
<feature type="transmembrane region" description="Helical" evidence="14">
    <location>
        <begin position="35"/>
        <end position="54"/>
    </location>
</feature>
<dbReference type="OrthoDB" id="9814417at2"/>
<feature type="transmembrane region" description="Helical" evidence="14">
    <location>
        <begin position="181"/>
        <end position="204"/>
    </location>
</feature>
<feature type="transmembrane region" description="Helical" evidence="14">
    <location>
        <begin position="230"/>
        <end position="247"/>
    </location>
</feature>
<evidence type="ECO:0000313" key="16">
    <source>
        <dbReference type="Proteomes" id="UP000530514"/>
    </source>
</evidence>
<dbReference type="InterPro" id="IPR000537">
    <property type="entry name" value="UbiA_prenyltransferase"/>
</dbReference>
<accession>A0A7W2AIT9</accession>
<dbReference type="GO" id="GO:0048034">
    <property type="term" value="P:heme O biosynthetic process"/>
    <property type="evidence" value="ECO:0007669"/>
    <property type="project" value="UniProtKB-UniRule"/>
</dbReference>
<evidence type="ECO:0000256" key="9">
    <source>
        <dbReference type="ARBA" id="ARBA00023136"/>
    </source>
</evidence>
<dbReference type="RefSeq" id="WP_081943923.1">
    <property type="nucleotide sequence ID" value="NZ_JACEIP010000018.1"/>
</dbReference>
<keyword evidence="5 14" id="KW-0808">Transferase</keyword>
<dbReference type="PANTHER" id="PTHR43448:SF7">
    <property type="entry name" value="4-HYDROXYBENZOATE SOLANESYLTRANSFERASE"/>
    <property type="match status" value="1"/>
</dbReference>
<comment type="caution">
    <text evidence="15">The sequence shown here is derived from an EMBL/GenBank/DDBJ whole genome shotgun (WGS) entry which is preliminary data.</text>
</comment>
<evidence type="ECO:0000256" key="1">
    <source>
        <dbReference type="ARBA" id="ARBA00004651"/>
    </source>
</evidence>
<evidence type="ECO:0000256" key="11">
    <source>
        <dbReference type="ARBA" id="ARBA00040810"/>
    </source>
</evidence>
<reference evidence="15 16" key="1">
    <citation type="submission" date="2020-07" db="EMBL/GenBank/DDBJ databases">
        <authorList>
            <person name="Feng H."/>
        </authorList>
    </citation>
    <scope>NUCLEOTIDE SEQUENCE [LARGE SCALE GENOMIC DNA]</scope>
    <source>
        <strain evidence="16">s-11</strain>
    </source>
</reference>
<sequence length="307" mass="34139">MPDPLLNSVQSTKRTFLSADLEKLKACLSLTKPRIAVLMIFSAICAAIVAKQGWPDMWTMFALATGLAFSTGGSAAINMWYDQDIDKIMERTMNRPLPAGQLRPQTALFLGLGLGLLSLIWFLVFVNALTAILSLTGFLYYTVLYTMLLKRKTPQNIVIGGGAGAIPPVIGWAAVTGDIGWPAVIMFAIIFLWTPPHFWPLAIVKNDEYVRAGIPMMPAVRGFRTTKKQCLVYTFILLLASCGLYFTGYTGGIYLTIAILSGLYFLYYQLRMWRENDDRTEWAGRAFYASLMYLTVLFASMAVDSLI</sequence>
<proteinExistence type="inferred from homology"/>
<comment type="similarity">
    <text evidence="14">Belongs to the UbiA prenyltransferase family. Protoheme IX farnesyltransferase subfamily.</text>
</comment>
<organism evidence="15 16">
    <name type="scientific">Thermoactinomyces daqus</name>
    <dbReference type="NCBI Taxonomy" id="1329516"/>
    <lineage>
        <taxon>Bacteria</taxon>
        <taxon>Bacillati</taxon>
        <taxon>Bacillota</taxon>
        <taxon>Bacilli</taxon>
        <taxon>Bacillales</taxon>
        <taxon>Thermoactinomycetaceae</taxon>
        <taxon>Thermoactinomyces</taxon>
    </lineage>
</organism>
<dbReference type="Pfam" id="PF01040">
    <property type="entry name" value="UbiA"/>
    <property type="match status" value="1"/>
</dbReference>